<dbReference type="Proteomes" id="UP001498469">
    <property type="component" value="Unassembled WGS sequence"/>
</dbReference>
<organism evidence="1 2">
    <name type="scientific">Clostridium frigoriphilum</name>
    <dbReference type="NCBI Taxonomy" id="443253"/>
    <lineage>
        <taxon>Bacteria</taxon>
        <taxon>Bacillati</taxon>
        <taxon>Bacillota</taxon>
        <taxon>Clostridia</taxon>
        <taxon>Eubacteriales</taxon>
        <taxon>Clostridiaceae</taxon>
        <taxon>Clostridium</taxon>
    </lineage>
</organism>
<comment type="caution">
    <text evidence="1">The sequence shown here is derived from an EMBL/GenBank/DDBJ whole genome shotgun (WGS) entry which is preliminary data.</text>
</comment>
<sequence length="96" mass="11262">MKILIKETMKINHLKIRDVNDIELSSSMVNKETKQYEMDQNEYEWLKEYINNNAETGVALASRGSYKTCKNFINHRSLTHDVITIRKRVVGMSVKK</sequence>
<keyword evidence="2" id="KW-1185">Reference proteome</keyword>
<evidence type="ECO:0000313" key="1">
    <source>
        <dbReference type="EMBL" id="MEF2113257.1"/>
    </source>
</evidence>
<reference evidence="1 2" key="1">
    <citation type="submission" date="2023-11" db="EMBL/GenBank/DDBJ databases">
        <title>Draft genome sequence of a psychrophilic Clostridium strain from permafrost water brine.</title>
        <authorList>
            <person name="Shcherbakova V.A."/>
            <person name="Trubitsyn V.E."/>
            <person name="Zakharyuk A.G."/>
        </authorList>
    </citation>
    <scope>NUCLEOTIDE SEQUENCE [LARGE SCALE GENOMIC DNA]</scope>
    <source>
        <strain evidence="1 2">14F</strain>
    </source>
</reference>
<dbReference type="RefSeq" id="WP_216248716.1">
    <property type="nucleotide sequence ID" value="NZ_JAZHFS010000011.1"/>
</dbReference>
<gene>
    <name evidence="1" type="ORF">SJI18_13175</name>
</gene>
<protein>
    <submittedName>
        <fullName evidence="1">Uncharacterized protein</fullName>
    </submittedName>
</protein>
<evidence type="ECO:0000313" key="2">
    <source>
        <dbReference type="Proteomes" id="UP001498469"/>
    </source>
</evidence>
<accession>A0ABU7URM7</accession>
<name>A0ABU7URM7_9CLOT</name>
<proteinExistence type="predicted"/>
<dbReference type="EMBL" id="JAZHFS010000011">
    <property type="protein sequence ID" value="MEF2113257.1"/>
    <property type="molecule type" value="Genomic_DNA"/>
</dbReference>